<keyword evidence="3" id="KW-1185">Reference proteome</keyword>
<evidence type="ECO:0000256" key="1">
    <source>
        <dbReference type="SAM" id="MobiDB-lite"/>
    </source>
</evidence>
<protein>
    <recommendedName>
        <fullName evidence="4">C6 zinc finger domain-containing protein</fullName>
    </recommendedName>
</protein>
<evidence type="ECO:0000313" key="2">
    <source>
        <dbReference type="EMBL" id="KLJ07271.1"/>
    </source>
</evidence>
<reference evidence="3" key="1">
    <citation type="journal article" date="2015" name="PLoS Genet.">
        <title>The dynamic genome and transcriptome of the human fungal pathogen Blastomyces and close relative Emmonsia.</title>
        <authorList>
            <person name="Munoz J.F."/>
            <person name="Gauthier G.M."/>
            <person name="Desjardins C.A."/>
            <person name="Gallo J.E."/>
            <person name="Holder J."/>
            <person name="Sullivan T.D."/>
            <person name="Marty A.J."/>
            <person name="Carmen J.C."/>
            <person name="Chen Z."/>
            <person name="Ding L."/>
            <person name="Gujja S."/>
            <person name="Magrini V."/>
            <person name="Misas E."/>
            <person name="Mitreva M."/>
            <person name="Priest M."/>
            <person name="Saif S."/>
            <person name="Whiston E.A."/>
            <person name="Young S."/>
            <person name="Zeng Q."/>
            <person name="Goldman W.E."/>
            <person name="Mardis E.R."/>
            <person name="Taylor J.W."/>
            <person name="McEwen J.G."/>
            <person name="Clay O.K."/>
            <person name="Klein B.S."/>
            <person name="Cuomo C.A."/>
        </authorList>
    </citation>
    <scope>NUCLEOTIDE SEQUENCE [LARGE SCALE GENOMIC DNA]</scope>
    <source>
        <strain evidence="3">UAMH 139</strain>
    </source>
</reference>
<evidence type="ECO:0008006" key="4">
    <source>
        <dbReference type="Google" id="ProtNLM"/>
    </source>
</evidence>
<dbReference type="EMBL" id="LDEV01002861">
    <property type="protein sequence ID" value="KLJ07271.1"/>
    <property type="molecule type" value="Genomic_DNA"/>
</dbReference>
<name>A0A0H1BDF2_9EURO</name>
<sequence>MPNRPSNGDSGKPPPSIPTQAPVPVPVPDPNLEELELMMNWYNIDIHTFSTNLEYKALWQKAFRRESLTHPFLMHGILTLSALEIARRKGCNAVNVNQRPYIAIALGHHSRAVALSQPVLGSINGGNCKAVFLLSTLLTTFAFGSPQLVWDPRNTSHPIDQLHLVLLLARGMGHAQSTAIDKVKDAEFNTLNKPDSYSPWLPADAKAALRNLQQLNENHEQCSIYEKNVYNATIDQVEIVLGQIYGGATRPNPAVMWATKVPPLYLELMRAYKPMALVVLAHYCVILHHLRGIWWVDGWTVPLLRAIWSSLDDGWRQSLRWVAEVTGFTP</sequence>
<organism evidence="2 3">
    <name type="scientific">Blastomyces silverae</name>
    <dbReference type="NCBI Taxonomy" id="2060906"/>
    <lineage>
        <taxon>Eukaryota</taxon>
        <taxon>Fungi</taxon>
        <taxon>Dikarya</taxon>
        <taxon>Ascomycota</taxon>
        <taxon>Pezizomycotina</taxon>
        <taxon>Eurotiomycetes</taxon>
        <taxon>Eurotiomycetidae</taxon>
        <taxon>Onygenales</taxon>
        <taxon>Ajellomycetaceae</taxon>
        <taxon>Blastomyces</taxon>
    </lineage>
</organism>
<comment type="caution">
    <text evidence="2">The sequence shown here is derived from an EMBL/GenBank/DDBJ whole genome shotgun (WGS) entry which is preliminary data.</text>
</comment>
<accession>A0A0H1BDF2</accession>
<feature type="compositionally biased region" description="Pro residues" evidence="1">
    <location>
        <begin position="12"/>
        <end position="26"/>
    </location>
</feature>
<dbReference type="InterPro" id="IPR053157">
    <property type="entry name" value="Sterol_Uptake_Regulator"/>
</dbReference>
<proteinExistence type="predicted"/>
<evidence type="ECO:0000313" key="3">
    <source>
        <dbReference type="Proteomes" id="UP000053573"/>
    </source>
</evidence>
<dbReference type="AlphaFoldDB" id="A0A0H1BDF2"/>
<dbReference type="GO" id="GO:0001228">
    <property type="term" value="F:DNA-binding transcription activator activity, RNA polymerase II-specific"/>
    <property type="evidence" value="ECO:0007669"/>
    <property type="project" value="TreeGrafter"/>
</dbReference>
<dbReference type="PANTHER" id="PTHR47784:SF5">
    <property type="entry name" value="STEROL UPTAKE CONTROL PROTEIN 2"/>
    <property type="match status" value="1"/>
</dbReference>
<dbReference type="OrthoDB" id="4937900at2759"/>
<dbReference type="PANTHER" id="PTHR47784">
    <property type="entry name" value="STEROL UPTAKE CONTROL PROTEIN 2"/>
    <property type="match status" value="1"/>
</dbReference>
<dbReference type="Proteomes" id="UP000053573">
    <property type="component" value="Unassembled WGS sequence"/>
</dbReference>
<gene>
    <name evidence="2" type="ORF">EMPG_17252</name>
</gene>
<feature type="region of interest" description="Disordered" evidence="1">
    <location>
        <begin position="1"/>
        <end position="26"/>
    </location>
</feature>